<organism evidence="2 3">
    <name type="scientific">Zasmidium cellare ATCC 36951</name>
    <dbReference type="NCBI Taxonomy" id="1080233"/>
    <lineage>
        <taxon>Eukaryota</taxon>
        <taxon>Fungi</taxon>
        <taxon>Dikarya</taxon>
        <taxon>Ascomycota</taxon>
        <taxon>Pezizomycotina</taxon>
        <taxon>Dothideomycetes</taxon>
        <taxon>Dothideomycetidae</taxon>
        <taxon>Mycosphaerellales</taxon>
        <taxon>Mycosphaerellaceae</taxon>
        <taxon>Zasmidium</taxon>
    </lineage>
</organism>
<feature type="compositionally biased region" description="Pro residues" evidence="1">
    <location>
        <begin position="182"/>
        <end position="194"/>
    </location>
</feature>
<sequence>MAHALRCEQCKQYNNTYCDGVYGKVPCSPCWINGLECSLRSGAGHGIGGDLGWYIGFGYGIDTGSMMDGGPPMPTFPPPLPLGMAPMPPPMPPFPPPLPPGMAHMPSPFPPPPPPGLPLPLAGPPVPPFPPPLPPGVPLLRPLLPAPPPPTNPFTVPPMLPWNATGQGYTTLAQRTTALPTPQLPTNPFAPTPMPQTNTTNSRDDDDEDVTFLFSRPAPGRRPSPEVVFLSERPVVKDLDHKAEFREYLRTGGRALQEEISWRDNLADFELMARRRRH</sequence>
<evidence type="ECO:0000313" key="2">
    <source>
        <dbReference type="EMBL" id="KAF2173530.1"/>
    </source>
</evidence>
<protein>
    <submittedName>
        <fullName evidence="2">Uncharacterized protein</fullName>
    </submittedName>
</protein>
<dbReference type="Proteomes" id="UP000799537">
    <property type="component" value="Unassembled WGS sequence"/>
</dbReference>
<accession>A0A6A6D585</accession>
<gene>
    <name evidence="2" type="ORF">M409DRAFT_48493</name>
</gene>
<feature type="region of interest" description="Disordered" evidence="1">
    <location>
        <begin position="181"/>
        <end position="208"/>
    </location>
</feature>
<name>A0A6A6D585_ZASCE</name>
<reference evidence="2" key="1">
    <citation type="journal article" date="2020" name="Stud. Mycol.">
        <title>101 Dothideomycetes genomes: a test case for predicting lifestyles and emergence of pathogens.</title>
        <authorList>
            <person name="Haridas S."/>
            <person name="Albert R."/>
            <person name="Binder M."/>
            <person name="Bloem J."/>
            <person name="Labutti K."/>
            <person name="Salamov A."/>
            <person name="Andreopoulos B."/>
            <person name="Baker S."/>
            <person name="Barry K."/>
            <person name="Bills G."/>
            <person name="Bluhm B."/>
            <person name="Cannon C."/>
            <person name="Castanera R."/>
            <person name="Culley D."/>
            <person name="Daum C."/>
            <person name="Ezra D."/>
            <person name="Gonzalez J."/>
            <person name="Henrissat B."/>
            <person name="Kuo A."/>
            <person name="Liang C."/>
            <person name="Lipzen A."/>
            <person name="Lutzoni F."/>
            <person name="Magnuson J."/>
            <person name="Mondo S."/>
            <person name="Nolan M."/>
            <person name="Ohm R."/>
            <person name="Pangilinan J."/>
            <person name="Park H.-J."/>
            <person name="Ramirez L."/>
            <person name="Alfaro M."/>
            <person name="Sun H."/>
            <person name="Tritt A."/>
            <person name="Yoshinaga Y."/>
            <person name="Zwiers L.-H."/>
            <person name="Turgeon B."/>
            <person name="Goodwin S."/>
            <person name="Spatafora J."/>
            <person name="Crous P."/>
            <person name="Grigoriev I."/>
        </authorList>
    </citation>
    <scope>NUCLEOTIDE SEQUENCE</scope>
    <source>
        <strain evidence="2">ATCC 36951</strain>
    </source>
</reference>
<dbReference type="GeneID" id="54564227"/>
<evidence type="ECO:0000256" key="1">
    <source>
        <dbReference type="SAM" id="MobiDB-lite"/>
    </source>
</evidence>
<dbReference type="RefSeq" id="XP_033674419.1">
    <property type="nucleotide sequence ID" value="XM_033810955.1"/>
</dbReference>
<keyword evidence="3" id="KW-1185">Reference proteome</keyword>
<dbReference type="EMBL" id="ML993579">
    <property type="protein sequence ID" value="KAF2173530.1"/>
    <property type="molecule type" value="Genomic_DNA"/>
</dbReference>
<evidence type="ECO:0000313" key="3">
    <source>
        <dbReference type="Proteomes" id="UP000799537"/>
    </source>
</evidence>
<proteinExistence type="predicted"/>
<dbReference type="AlphaFoldDB" id="A0A6A6D585"/>